<dbReference type="Proteomes" id="UP001220577">
    <property type="component" value="Chromosome"/>
</dbReference>
<evidence type="ECO:0000313" key="2">
    <source>
        <dbReference type="Proteomes" id="UP001220577"/>
    </source>
</evidence>
<name>A0ABY7UAE4_9CORY</name>
<gene>
    <name evidence="1" type="ORF">CIHUM_01025</name>
</gene>
<protein>
    <recommendedName>
        <fullName evidence="3">Scaffolding protein</fullName>
    </recommendedName>
</protein>
<dbReference type="Pfam" id="PF22758">
    <property type="entry name" value="Phage_cement"/>
    <property type="match status" value="1"/>
</dbReference>
<evidence type="ECO:0008006" key="3">
    <source>
        <dbReference type="Google" id="ProtNLM"/>
    </source>
</evidence>
<dbReference type="EMBL" id="CP063190">
    <property type="protein sequence ID" value="WCZ33653.1"/>
    <property type="molecule type" value="Genomic_DNA"/>
</dbReference>
<reference evidence="1 2" key="1">
    <citation type="submission" date="2020-10" db="EMBL/GenBank/DDBJ databases">
        <title>Complete genome sequence of Corynebacterium ihumii DSM 45751.</title>
        <authorList>
            <person name="Ruckert C."/>
            <person name="Albersmeier A."/>
            <person name="Busche T."/>
            <person name="Jaenicke S."/>
            <person name="Winkler A."/>
            <person name="Friethjonsson O.H."/>
            <person name="Hreggviethsson G.O."/>
            <person name="Lambert C."/>
            <person name="Badcock D."/>
            <person name="Bernaerts K."/>
            <person name="Anne J."/>
            <person name="Economou A."/>
            <person name="Kalinowski J."/>
        </authorList>
    </citation>
    <scope>NUCLEOTIDE SEQUENCE [LARGE SCALE GENOMIC DNA]</scope>
    <source>
        <strain evidence="1 2">DSM 45751</strain>
    </source>
</reference>
<organism evidence="1 2">
    <name type="scientific">Corynebacterium ihumii</name>
    <dbReference type="NCBI Taxonomy" id="1232427"/>
    <lineage>
        <taxon>Bacteria</taxon>
        <taxon>Bacillati</taxon>
        <taxon>Actinomycetota</taxon>
        <taxon>Actinomycetes</taxon>
        <taxon>Mycobacteriales</taxon>
        <taxon>Corynebacteriaceae</taxon>
        <taxon>Corynebacterium</taxon>
    </lineage>
</organism>
<evidence type="ECO:0000313" key="1">
    <source>
        <dbReference type="EMBL" id="WCZ33653.1"/>
    </source>
</evidence>
<dbReference type="RefSeq" id="WP_034997010.1">
    <property type="nucleotide sequence ID" value="NZ_CP063190.1"/>
</dbReference>
<accession>A0ABY7UAE4</accession>
<sequence length="130" mass="13121">MSAVLAKFHTGPITFEAEEAVTGGQVVEAGSTDRTIKPAAAGSAKVLGVALIDAEPKGEKYTGTPNHASVAMAPAHVPVEADGDVAPGDLVVAADGGKVTKADDAAPQAQIVGRVIETLNDKTVSVRLYC</sequence>
<proteinExistence type="predicted"/>
<keyword evidence="2" id="KW-1185">Reference proteome</keyword>
<dbReference type="InterPro" id="IPR054438">
    <property type="entry name" value="Struct_cement_gp24/gp6"/>
</dbReference>